<proteinExistence type="inferred from homology"/>
<evidence type="ECO:0000256" key="3">
    <source>
        <dbReference type="ARBA" id="ARBA00022898"/>
    </source>
</evidence>
<dbReference type="EMBL" id="JAJGMW010000010">
    <property type="protein sequence ID" value="MCC4212861.1"/>
    <property type="molecule type" value="Genomic_DNA"/>
</dbReference>
<comment type="caution">
    <text evidence="5">The sequence shown here is derived from an EMBL/GenBank/DDBJ whole genome shotgun (WGS) entry which is preliminary data.</text>
</comment>
<keyword evidence="3" id="KW-0663">Pyridoxal phosphate</keyword>
<protein>
    <submittedName>
        <fullName evidence="5">Pyridoxal-phosphate dependent enzyme</fullName>
    </submittedName>
</protein>
<accession>A0ABS8GST7</accession>
<dbReference type="PANTHER" id="PTHR43780:SF2">
    <property type="entry name" value="1-AMINOCYCLOPROPANE-1-CARBOXYLATE DEAMINASE-RELATED"/>
    <property type="match status" value="1"/>
</dbReference>
<reference evidence="5 6" key="1">
    <citation type="submission" date="2021-11" db="EMBL/GenBank/DDBJ databases">
        <title>Seasonal and diel survey of microbial diversity of the Tyrrhenian coast.</title>
        <authorList>
            <person name="Gattoni G."/>
            <person name="Corral P."/>
        </authorList>
    </citation>
    <scope>NUCLEOTIDE SEQUENCE [LARGE SCALE GENOMIC DNA]</scope>
    <source>
        <strain evidence="5 6">Mr9</strain>
    </source>
</reference>
<dbReference type="SUPFAM" id="SSF53686">
    <property type="entry name" value="Tryptophan synthase beta subunit-like PLP-dependent enzymes"/>
    <property type="match status" value="1"/>
</dbReference>
<dbReference type="PIRSF" id="PIRSF006278">
    <property type="entry name" value="ACCD_DCysDesulf"/>
    <property type="match status" value="1"/>
</dbReference>
<gene>
    <name evidence="5" type="ORF">LLW17_09045</name>
</gene>
<evidence type="ECO:0000313" key="5">
    <source>
        <dbReference type="EMBL" id="MCC4212861.1"/>
    </source>
</evidence>
<dbReference type="InterPro" id="IPR036052">
    <property type="entry name" value="TrpB-like_PALP_sf"/>
</dbReference>
<dbReference type="PANTHER" id="PTHR43780">
    <property type="entry name" value="1-AMINOCYCLOPROPANE-1-CARBOXYLATE DEAMINASE-RELATED"/>
    <property type="match status" value="1"/>
</dbReference>
<evidence type="ECO:0000256" key="1">
    <source>
        <dbReference type="ARBA" id="ARBA00001933"/>
    </source>
</evidence>
<evidence type="ECO:0000256" key="2">
    <source>
        <dbReference type="ARBA" id="ARBA00008639"/>
    </source>
</evidence>
<dbReference type="RefSeq" id="WP_228229932.1">
    <property type="nucleotide sequence ID" value="NZ_JAJGMW010000010.1"/>
</dbReference>
<organism evidence="5 6">
    <name type="scientific">Leeuwenhoekiella parthenopeia</name>
    <dbReference type="NCBI Taxonomy" id="2890320"/>
    <lineage>
        <taxon>Bacteria</taxon>
        <taxon>Pseudomonadati</taxon>
        <taxon>Bacteroidota</taxon>
        <taxon>Flavobacteriia</taxon>
        <taxon>Flavobacteriales</taxon>
        <taxon>Flavobacteriaceae</taxon>
        <taxon>Leeuwenhoekiella</taxon>
    </lineage>
</organism>
<name>A0ABS8GST7_9FLAO</name>
<dbReference type="InterPro" id="IPR001926">
    <property type="entry name" value="TrpB-like_PALP"/>
</dbReference>
<comment type="similarity">
    <text evidence="2">Belongs to the ACC deaminase/D-cysteine desulfhydrase family.</text>
</comment>
<sequence>MQIWSATTFPETPVNSILNTVYYDNRVEVDLKREDLIDAEVSGNKFRKLKYNMLQALEEGHYSILTYGGAFSNHIAAVAKAGGLFGLKTIGVIRGEELGHNLGETLQKNSTLRFAHDCGMQFEFVNRTAYHEKHTESFRVSLKTKYGTFYEIPEGGTNELAIKGCREILDETTANYDYITCAVGTGGTIAGIIEASLPHQKVLGFPALKGDFLETEIKKYTSKTNWQLISDYHFGGYAKTSEELIDFVNRFKEEQSIQLDPVYTGKMMYGLTDLIRNGYFSKNTRIFAVHTGGLQGIQGMNERLKKQGRSTISI</sequence>
<keyword evidence="6" id="KW-1185">Reference proteome</keyword>
<comment type="cofactor">
    <cofactor evidence="1">
        <name>pyridoxal 5'-phosphate</name>
        <dbReference type="ChEBI" id="CHEBI:597326"/>
    </cofactor>
</comment>
<evidence type="ECO:0000313" key="6">
    <source>
        <dbReference type="Proteomes" id="UP001197770"/>
    </source>
</evidence>
<dbReference type="InterPro" id="IPR027278">
    <property type="entry name" value="ACCD_DCysDesulf"/>
</dbReference>
<evidence type="ECO:0000259" key="4">
    <source>
        <dbReference type="Pfam" id="PF00291"/>
    </source>
</evidence>
<dbReference type="Pfam" id="PF00291">
    <property type="entry name" value="PALP"/>
    <property type="match status" value="1"/>
</dbReference>
<dbReference type="Gene3D" id="3.40.50.1100">
    <property type="match status" value="2"/>
</dbReference>
<feature type="domain" description="Tryptophan synthase beta chain-like PALP" evidence="4">
    <location>
        <begin position="26"/>
        <end position="292"/>
    </location>
</feature>
<dbReference type="Proteomes" id="UP001197770">
    <property type="component" value="Unassembled WGS sequence"/>
</dbReference>